<evidence type="ECO:0000256" key="2">
    <source>
        <dbReference type="ARBA" id="ARBA00022898"/>
    </source>
</evidence>
<evidence type="ECO:0000256" key="3">
    <source>
        <dbReference type="ARBA" id="ARBA00037999"/>
    </source>
</evidence>
<dbReference type="AlphaFoldDB" id="A0A2P2EDB2"/>
<protein>
    <submittedName>
        <fullName evidence="5">GDP-4-keto-6-deoxy-D-mannose-3-dehydratase /pyridoxamine-phosphate transaminase</fullName>
        <ecNumber evidence="5">2.6.1.54</ecNumber>
    </submittedName>
</protein>
<dbReference type="InterPro" id="IPR015424">
    <property type="entry name" value="PyrdxlP-dep_Trfase"/>
</dbReference>
<dbReference type="Gene3D" id="3.90.1150.10">
    <property type="entry name" value="Aspartate Aminotransferase, domain 1"/>
    <property type="match status" value="1"/>
</dbReference>
<evidence type="ECO:0000256" key="4">
    <source>
        <dbReference type="RuleBase" id="RU004508"/>
    </source>
</evidence>
<keyword evidence="5" id="KW-0808">Transferase</keyword>
<keyword evidence="5" id="KW-0032">Aminotransferase</keyword>
<dbReference type="OrthoDB" id="9768668at2"/>
<keyword evidence="6" id="KW-1185">Reference proteome</keyword>
<dbReference type="GO" id="GO:0019163">
    <property type="term" value="F:pyridoxamine-phosphate transaminase activity"/>
    <property type="evidence" value="ECO:0007669"/>
    <property type="project" value="UniProtKB-EC"/>
</dbReference>
<dbReference type="Proteomes" id="UP000245086">
    <property type="component" value="Unassembled WGS sequence"/>
</dbReference>
<dbReference type="PIRSF" id="PIRSF000390">
    <property type="entry name" value="PLP_StrS"/>
    <property type="match status" value="1"/>
</dbReference>
<proteinExistence type="inferred from homology"/>
<evidence type="ECO:0000256" key="1">
    <source>
        <dbReference type="ARBA" id="ARBA00001933"/>
    </source>
</evidence>
<dbReference type="RefSeq" id="WP_108985904.1">
    <property type="nucleotide sequence ID" value="NZ_BFBR01000009.1"/>
</dbReference>
<dbReference type="GO" id="GO:0000271">
    <property type="term" value="P:polysaccharide biosynthetic process"/>
    <property type="evidence" value="ECO:0007669"/>
    <property type="project" value="TreeGrafter"/>
</dbReference>
<dbReference type="EMBL" id="BFBR01000009">
    <property type="protein sequence ID" value="GBF59055.1"/>
    <property type="molecule type" value="Genomic_DNA"/>
</dbReference>
<dbReference type="PANTHER" id="PTHR30244:SF34">
    <property type="entry name" value="DTDP-4-AMINO-4,6-DIDEOXYGALACTOSE TRANSAMINASE"/>
    <property type="match status" value="1"/>
</dbReference>
<dbReference type="InterPro" id="IPR015422">
    <property type="entry name" value="PyrdxlP-dep_Trfase_small"/>
</dbReference>
<dbReference type="InterPro" id="IPR000653">
    <property type="entry name" value="DegT/StrS_aminotransferase"/>
</dbReference>
<comment type="caution">
    <text evidence="5">The sequence shown here is derived from an EMBL/GenBank/DDBJ whole genome shotgun (WGS) entry which is preliminary data.</text>
</comment>
<dbReference type="Pfam" id="PF01041">
    <property type="entry name" value="DegT_DnrJ_EryC1"/>
    <property type="match status" value="1"/>
</dbReference>
<dbReference type="FunFam" id="3.40.640.10:FF:000079">
    <property type="entry name" value="LPS biosynthesis protein"/>
    <property type="match status" value="1"/>
</dbReference>
<sequence length="454" mass="50256">MNSPASPNILTQSELDRQAILDLARRYFEGQPKPEFVPGQTYIPAAGKVLDGDDCEHLIDASLDMWLTAGRFSDRFENELAARFGRKYSKLTVSGSAANLLAFATLTSWKRGKKAIQPGDEVITVAAGFPTTINPIVQYGAIPVFVDVDLETHNVDVDALEAAITDRTRAVMIAHSLGNPFDVVRVAEICRRHDLFLVEDCCDAFGATANGQNVGTFGDLATLSFYPAHHITTGEGGAVLMDSGVLSKITESFRDWGRDCYCPPGKDNTCGNRFGWSLGDLPQGYDHKYTYSHIGYNMKVTDMQAALGVSQLKKLDGFIARRRENFAGLERRLKAAGLEEFFHLPHATPNTDPSWFGYLLTLRDGTDLNRSEITSALEARKVGTRLLFAGNIIRQPAFKHVKYRVHGGLDNTDKIMRDAFWLGVWPGIDEPRLDYMVETLKRVVQDLKSRACAA</sequence>
<comment type="cofactor">
    <cofactor evidence="1">
        <name>pyridoxal 5'-phosphate</name>
        <dbReference type="ChEBI" id="CHEBI:597326"/>
    </cofactor>
</comment>
<dbReference type="InterPro" id="IPR015421">
    <property type="entry name" value="PyrdxlP-dep_Trfase_major"/>
</dbReference>
<dbReference type="SUPFAM" id="SSF53383">
    <property type="entry name" value="PLP-dependent transferases"/>
    <property type="match status" value="1"/>
</dbReference>
<dbReference type="Gene3D" id="3.40.640.10">
    <property type="entry name" value="Type I PLP-dependent aspartate aminotransferase-like (Major domain)"/>
    <property type="match status" value="1"/>
</dbReference>
<reference evidence="5 6" key="1">
    <citation type="journal article" date="2018" name="Genome Announc.">
        <title>Draft Genome Sequence of "Candidatus Phycosocius bacilliformis," an Alphaproteobacterial Ectosymbiont of the Hydrocarbon-Producing Green Alga Botryococcus braunii.</title>
        <authorList>
            <person name="Tanabe Y."/>
            <person name="Yamaguchi H."/>
            <person name="Watanabe M.M."/>
        </authorList>
    </citation>
    <scope>NUCLEOTIDE SEQUENCE [LARGE SCALE GENOMIC DNA]</scope>
    <source>
        <strain evidence="5 6">BOTRYCO-2</strain>
    </source>
</reference>
<name>A0A2P2EDB2_9PROT</name>
<evidence type="ECO:0000313" key="6">
    <source>
        <dbReference type="Proteomes" id="UP000245086"/>
    </source>
</evidence>
<gene>
    <name evidence="5" type="primary">colD</name>
    <name evidence="5" type="ORF">PbB2_02747</name>
</gene>
<dbReference type="NCBIfam" id="NF011936">
    <property type="entry name" value="PRK15407.1"/>
    <property type="match status" value="1"/>
</dbReference>
<dbReference type="PANTHER" id="PTHR30244">
    <property type="entry name" value="TRANSAMINASE"/>
    <property type="match status" value="1"/>
</dbReference>
<accession>A0A2P2EDB2</accession>
<dbReference type="EC" id="2.6.1.54" evidence="5"/>
<dbReference type="GO" id="GO:0030170">
    <property type="term" value="F:pyridoxal phosphate binding"/>
    <property type="evidence" value="ECO:0007669"/>
    <property type="project" value="TreeGrafter"/>
</dbReference>
<dbReference type="CDD" id="cd00616">
    <property type="entry name" value="AHBA_syn"/>
    <property type="match status" value="1"/>
</dbReference>
<evidence type="ECO:0000313" key="5">
    <source>
        <dbReference type="EMBL" id="GBF59055.1"/>
    </source>
</evidence>
<keyword evidence="2 4" id="KW-0663">Pyridoxal phosphate</keyword>
<organism evidence="5 6">
    <name type="scientific">Candidatus Phycosocius bacilliformis</name>
    <dbReference type="NCBI Taxonomy" id="1445552"/>
    <lineage>
        <taxon>Bacteria</taxon>
        <taxon>Pseudomonadati</taxon>
        <taxon>Pseudomonadota</taxon>
        <taxon>Alphaproteobacteria</taxon>
        <taxon>Caulobacterales</taxon>
        <taxon>Caulobacterales incertae sedis</taxon>
        <taxon>Candidatus Phycosocius</taxon>
    </lineage>
</organism>
<comment type="similarity">
    <text evidence="3 4">Belongs to the DegT/DnrJ/EryC1 family.</text>
</comment>